<feature type="transmembrane region" description="Helical" evidence="3">
    <location>
        <begin position="236"/>
        <end position="256"/>
    </location>
</feature>
<proteinExistence type="inferred from homology"/>
<dbReference type="GO" id="GO:0016020">
    <property type="term" value="C:membrane"/>
    <property type="evidence" value="ECO:0007669"/>
    <property type="project" value="UniProtKB-SubCell"/>
</dbReference>
<feature type="transmembrane region" description="Helical" evidence="3">
    <location>
        <begin position="395"/>
        <end position="413"/>
    </location>
</feature>
<feature type="domain" description="Major facilitator superfamily (MFS) profile" evidence="4">
    <location>
        <begin position="26"/>
        <end position="418"/>
    </location>
</feature>
<evidence type="ECO:0000256" key="2">
    <source>
        <dbReference type="ARBA" id="ARBA00006727"/>
    </source>
</evidence>
<organism evidence="5 6">
    <name type="scientific">Wickerhamomyces ciferrii (strain ATCC 14091 / BCRC 22168 / CBS 111 / JCM 3599 / NBRC 0793 / NRRL Y-1031 F-60-10)</name>
    <name type="common">Yeast</name>
    <name type="synonym">Pichia ciferrii</name>
    <dbReference type="NCBI Taxonomy" id="1206466"/>
    <lineage>
        <taxon>Eukaryota</taxon>
        <taxon>Fungi</taxon>
        <taxon>Dikarya</taxon>
        <taxon>Ascomycota</taxon>
        <taxon>Saccharomycotina</taxon>
        <taxon>Saccharomycetes</taxon>
        <taxon>Phaffomycetales</taxon>
        <taxon>Wickerhamomycetaceae</taxon>
        <taxon>Wickerhamomyces</taxon>
    </lineage>
</organism>
<comment type="subcellular location">
    <subcellularLocation>
        <location evidence="1">Membrane</location>
        <topology evidence="1">Multi-pass membrane protein</topology>
    </subcellularLocation>
</comment>
<feature type="transmembrane region" description="Helical" evidence="3">
    <location>
        <begin position="271"/>
        <end position="292"/>
    </location>
</feature>
<comment type="caution">
    <text evidence="5">The sequence shown here is derived from an EMBL/GenBank/DDBJ whole genome shotgun (WGS) entry which is preliminary data.</text>
</comment>
<dbReference type="Proteomes" id="UP000009328">
    <property type="component" value="Unassembled WGS sequence"/>
</dbReference>
<evidence type="ECO:0000313" key="5">
    <source>
        <dbReference type="EMBL" id="CCH44594.1"/>
    </source>
</evidence>
<gene>
    <name evidence="5" type="ORF">BN7_4161</name>
</gene>
<reference evidence="5 6" key="1">
    <citation type="journal article" date="2012" name="Eukaryot. Cell">
        <title>Draft genome sequence of Wickerhamomyces ciferrii NRRL Y-1031 F-60-10.</title>
        <authorList>
            <person name="Schneider J."/>
            <person name="Andrea H."/>
            <person name="Blom J."/>
            <person name="Jaenicke S."/>
            <person name="Ruckert C."/>
            <person name="Schorsch C."/>
            <person name="Szczepanowski R."/>
            <person name="Farwick M."/>
            <person name="Goesmann A."/>
            <person name="Puhler A."/>
            <person name="Schaffer S."/>
            <person name="Tauch A."/>
            <person name="Kohler T."/>
            <person name="Brinkrolf K."/>
        </authorList>
    </citation>
    <scope>NUCLEOTIDE SEQUENCE [LARGE SCALE GENOMIC DNA]</scope>
    <source>
        <strain evidence="6">ATCC 14091 / BCRC 22168 / CBS 111 / JCM 3599 / NBRC 0793 / NRRL Y-1031 F-60-10</strain>
    </source>
</reference>
<evidence type="ECO:0000256" key="3">
    <source>
        <dbReference type="SAM" id="Phobius"/>
    </source>
</evidence>
<keyword evidence="3" id="KW-1133">Transmembrane helix</keyword>
<dbReference type="SUPFAM" id="SSF103473">
    <property type="entry name" value="MFS general substrate transporter"/>
    <property type="match status" value="1"/>
</dbReference>
<dbReference type="HOGENOM" id="CLU_001265_1_2_1"/>
<feature type="transmembrane region" description="Helical" evidence="3">
    <location>
        <begin position="28"/>
        <end position="49"/>
    </location>
</feature>
<dbReference type="GO" id="GO:0022857">
    <property type="term" value="F:transmembrane transporter activity"/>
    <property type="evidence" value="ECO:0007669"/>
    <property type="project" value="InterPro"/>
</dbReference>
<accession>K0KT96</accession>
<name>K0KT96_WICCF</name>
<dbReference type="InterPro" id="IPR011701">
    <property type="entry name" value="MFS"/>
</dbReference>
<dbReference type="AlphaFoldDB" id="K0KT96"/>
<dbReference type="EMBL" id="CAIF01000146">
    <property type="protein sequence ID" value="CCH44594.1"/>
    <property type="molecule type" value="Genomic_DNA"/>
</dbReference>
<dbReference type="Gene3D" id="1.20.1250.20">
    <property type="entry name" value="MFS general substrate transporter like domains"/>
    <property type="match status" value="2"/>
</dbReference>
<feature type="transmembrane region" description="Helical" evidence="3">
    <location>
        <begin position="156"/>
        <end position="175"/>
    </location>
</feature>
<feature type="transmembrane region" description="Helical" evidence="3">
    <location>
        <begin position="364"/>
        <end position="383"/>
    </location>
</feature>
<feature type="transmembrane region" description="Helical" evidence="3">
    <location>
        <begin position="195"/>
        <end position="215"/>
    </location>
</feature>
<dbReference type="Pfam" id="PF07690">
    <property type="entry name" value="MFS_1"/>
    <property type="match status" value="1"/>
</dbReference>
<dbReference type="PANTHER" id="PTHR11360">
    <property type="entry name" value="MONOCARBOXYLATE TRANSPORTER"/>
    <property type="match status" value="1"/>
</dbReference>
<feature type="transmembrane region" description="Helical" evidence="3">
    <location>
        <begin position="69"/>
        <end position="88"/>
    </location>
</feature>
<feature type="transmembrane region" description="Helical" evidence="3">
    <location>
        <begin position="130"/>
        <end position="151"/>
    </location>
</feature>
<keyword evidence="3" id="KW-0472">Membrane</keyword>
<dbReference type="InterPro" id="IPR036259">
    <property type="entry name" value="MFS_trans_sf"/>
</dbReference>
<feature type="transmembrane region" description="Helical" evidence="3">
    <location>
        <begin position="100"/>
        <end position="124"/>
    </location>
</feature>
<keyword evidence="6" id="KW-1185">Reference proteome</keyword>
<feature type="transmembrane region" description="Helical" evidence="3">
    <location>
        <begin position="325"/>
        <end position="352"/>
    </location>
</feature>
<sequence length="423" mass="46686">MDPFTMESEKRFRLQLLLRDIRQSSNGLKIVLAGFLSNFIVFGIAFSFGVFQEYYTTKNGPLSNYDDSAVAMIGTAASSLTYMGGIFNKTLLFYFTTRTVMVSGGIMMGLGLILGGFCHSMYQFVLSQGVLYGIGSSFLYMPPVVCAPMFFNKNRAIAMGVLFSGSGFGGLAMATLSRYLITKFGWQWCLRIEGFMSLGVCLIAAFLVEIPQNVSNQFQFNSRKILTLSQLKSWKVWMQLAASLLQSAGYLIPLIFMSKYGKTLGFTDNQGAIFIGLNNVINAIFKIILGFVADKVGRLNMIVFCSVVSTITILTLWLIASRETFISFVILYGVFSGAIISLLPTCLVELFGAENYQSMSGLMYFSRGVGTLLGSPLAGLLIKNSGLMSKDYKRSIIYNGVLLFTSTLCLVVLKFQDKIRNLN</sequence>
<dbReference type="PANTHER" id="PTHR11360:SF284">
    <property type="entry name" value="EG:103B4.3 PROTEIN-RELATED"/>
    <property type="match status" value="1"/>
</dbReference>
<keyword evidence="3" id="KW-0812">Transmembrane</keyword>
<evidence type="ECO:0000259" key="4">
    <source>
        <dbReference type="PROSITE" id="PS50850"/>
    </source>
</evidence>
<dbReference type="CDD" id="cd17352">
    <property type="entry name" value="MFS_MCT_SLC16"/>
    <property type="match status" value="1"/>
</dbReference>
<dbReference type="InterPro" id="IPR050327">
    <property type="entry name" value="Proton-linked_MCT"/>
</dbReference>
<dbReference type="eggNOG" id="KOG2504">
    <property type="taxonomic scope" value="Eukaryota"/>
</dbReference>
<comment type="similarity">
    <text evidence="2">Belongs to the major facilitator superfamily. Monocarboxylate porter (TC 2.A.1.13) family.</text>
</comment>
<evidence type="ECO:0000256" key="1">
    <source>
        <dbReference type="ARBA" id="ARBA00004141"/>
    </source>
</evidence>
<dbReference type="InParanoid" id="K0KT96"/>
<protein>
    <submittedName>
        <fullName evidence="5">Monocarboxylate transporter</fullName>
    </submittedName>
</protein>
<dbReference type="InterPro" id="IPR020846">
    <property type="entry name" value="MFS_dom"/>
</dbReference>
<evidence type="ECO:0000313" key="6">
    <source>
        <dbReference type="Proteomes" id="UP000009328"/>
    </source>
</evidence>
<dbReference type="PROSITE" id="PS50850">
    <property type="entry name" value="MFS"/>
    <property type="match status" value="1"/>
</dbReference>
<feature type="transmembrane region" description="Helical" evidence="3">
    <location>
        <begin position="299"/>
        <end position="319"/>
    </location>
</feature>